<protein>
    <recommendedName>
        <fullName evidence="2">3-keto-alpha-glucoside-1,2-lyase/3-keto-2-hydroxy-glucal hydratase domain-containing protein</fullName>
    </recommendedName>
</protein>
<dbReference type="GO" id="GO:0016787">
    <property type="term" value="F:hydrolase activity"/>
    <property type="evidence" value="ECO:0007669"/>
    <property type="project" value="InterPro"/>
</dbReference>
<dbReference type="Proteomes" id="UP000536179">
    <property type="component" value="Unassembled WGS sequence"/>
</dbReference>
<reference evidence="3 4" key="1">
    <citation type="submission" date="2020-08" db="EMBL/GenBank/DDBJ databases">
        <title>Genomic Encyclopedia of Type Strains, Phase III (KMG-III): the genomes of soil and plant-associated and newly described type strains.</title>
        <authorList>
            <person name="Whitman W."/>
        </authorList>
    </citation>
    <scope>NUCLEOTIDE SEQUENCE [LARGE SCALE GENOMIC DNA]</scope>
    <source>
        <strain evidence="3 4">CECT 8075</strain>
    </source>
</reference>
<dbReference type="RefSeq" id="WP_184306691.1">
    <property type="nucleotide sequence ID" value="NZ_JACHXU010000016.1"/>
</dbReference>
<dbReference type="EMBL" id="JACHXU010000016">
    <property type="protein sequence ID" value="MBB3208519.1"/>
    <property type="molecule type" value="Genomic_DNA"/>
</dbReference>
<dbReference type="AlphaFoldDB" id="A0A7W5E2H4"/>
<dbReference type="Gene3D" id="2.60.120.560">
    <property type="entry name" value="Exo-inulinase, domain 1"/>
    <property type="match status" value="1"/>
</dbReference>
<evidence type="ECO:0000259" key="2">
    <source>
        <dbReference type="Pfam" id="PF06439"/>
    </source>
</evidence>
<accession>A0A7W5E2H4</accession>
<feature type="signal peptide" evidence="1">
    <location>
        <begin position="1"/>
        <end position="25"/>
    </location>
</feature>
<dbReference type="InterPro" id="IPR010496">
    <property type="entry name" value="AL/BT2_dom"/>
</dbReference>
<proteinExistence type="predicted"/>
<sequence>MNRLPQIICSTLLVSLVGLSSSAIAEKNASLDFKLGHASDAVLQESFEGTLPTLFRGVKGEWKIADGSLIANELAADKHAAVLNVQKSNRNSAIRLSFKFDGTTKGFNLSLNHKGGHLYRVGVSPSAMRVSLDKDKKDPTSKAVVLGTTKAKFAAGQWYTLQVEMQGDRVVAQCDNGAIVEAQHAKLDTDKPNYRIVMKGDSLAIDDITVWE</sequence>
<keyword evidence="4" id="KW-1185">Reference proteome</keyword>
<organism evidence="3 4">
    <name type="scientific">Aporhodopirellula rubra</name>
    <dbReference type="NCBI Taxonomy" id="980271"/>
    <lineage>
        <taxon>Bacteria</taxon>
        <taxon>Pseudomonadati</taxon>
        <taxon>Planctomycetota</taxon>
        <taxon>Planctomycetia</taxon>
        <taxon>Pirellulales</taxon>
        <taxon>Pirellulaceae</taxon>
        <taxon>Aporhodopirellula</taxon>
    </lineage>
</organism>
<dbReference type="Pfam" id="PF06439">
    <property type="entry name" value="3keto-disac_hyd"/>
    <property type="match status" value="1"/>
</dbReference>
<evidence type="ECO:0000313" key="3">
    <source>
        <dbReference type="EMBL" id="MBB3208519.1"/>
    </source>
</evidence>
<evidence type="ECO:0000313" key="4">
    <source>
        <dbReference type="Proteomes" id="UP000536179"/>
    </source>
</evidence>
<name>A0A7W5E2H4_9BACT</name>
<keyword evidence="1" id="KW-0732">Signal</keyword>
<feature type="domain" description="3-keto-alpha-glucoside-1,2-lyase/3-keto-2-hydroxy-glucal hydratase" evidence="2">
    <location>
        <begin position="55"/>
        <end position="191"/>
    </location>
</feature>
<evidence type="ECO:0000256" key="1">
    <source>
        <dbReference type="SAM" id="SignalP"/>
    </source>
</evidence>
<feature type="chain" id="PRO_5030661557" description="3-keto-alpha-glucoside-1,2-lyase/3-keto-2-hydroxy-glucal hydratase domain-containing protein" evidence="1">
    <location>
        <begin position="26"/>
        <end position="212"/>
    </location>
</feature>
<gene>
    <name evidence="3" type="ORF">FHS27_004348</name>
</gene>
<comment type="caution">
    <text evidence="3">The sequence shown here is derived from an EMBL/GenBank/DDBJ whole genome shotgun (WGS) entry which is preliminary data.</text>
</comment>